<evidence type="ECO:0000313" key="2">
    <source>
        <dbReference type="EMBL" id="AVG19499.1"/>
    </source>
</evidence>
<sequence>MTVAQRSVKYRFKQYKKGKQQGLEMVWRNIMIDLYNSHQIEKSLKNA</sequence>
<evidence type="ECO:0000313" key="3">
    <source>
        <dbReference type="Proteomes" id="UP000240581"/>
    </source>
</evidence>
<dbReference type="EMBL" id="MF431738">
    <property type="protein sequence ID" value="ASU02678.1"/>
    <property type="molecule type" value="Genomic_DNA"/>
</dbReference>
<accession>A0A2K8HAZ0</accession>
<dbReference type="Proteomes" id="UP000240581">
    <property type="component" value="Segment"/>
</dbReference>
<proteinExistence type="predicted"/>
<protein>
    <submittedName>
        <fullName evidence="1">Uncharacterized protein</fullName>
    </submittedName>
</protein>
<dbReference type="Pfam" id="PF24188">
    <property type="entry name" value="DUF7416"/>
    <property type="match status" value="1"/>
</dbReference>
<dbReference type="InterPro" id="IPR055839">
    <property type="entry name" value="DUF7416"/>
</dbReference>
<gene>
    <name evidence="1" type="ORF">P149_0007</name>
    <name evidence="2" type="ORF">P149_0160</name>
</gene>
<reference evidence="1" key="2">
    <citation type="journal article" date="2018" name="Front. Microbiol.">
        <title>Identification and characterization of T5-like bacteriophages representing two novel subgroups from food products.</title>
        <authorList>
            <person name="Svab D."/>
            <person name="Falgenhauer L."/>
            <person name="Rohde M."/>
            <person name="Szabo J."/>
            <person name="Chakraborty T."/>
            <person name="Toth I."/>
        </authorList>
    </citation>
    <scope>NUCLEOTIDE SEQUENCE</scope>
</reference>
<reference evidence="3" key="1">
    <citation type="journal article" date="2018" name="Front. Microbiol.">
        <title>Identification and Characterization of T5-Like Bacteriophages Representing Two Novel Subgroups from Food Products.</title>
        <authorList>
            <person name="Svab D."/>
            <person name="Falgenhauer L."/>
            <person name="Rohde M."/>
            <person name="Szabo J."/>
            <person name="Chakraborty T."/>
            <person name="Toth I."/>
        </authorList>
    </citation>
    <scope>NUCLEOTIDE SEQUENCE [LARGE SCALE GENOMIC DNA]</scope>
</reference>
<name>A0A2K8HAZ0_9CAUD</name>
<dbReference type="EMBL" id="MF431738">
    <property type="protein sequence ID" value="AVG19499.1"/>
    <property type="molecule type" value="Genomic_DNA"/>
</dbReference>
<evidence type="ECO:0000313" key="1">
    <source>
        <dbReference type="EMBL" id="ASU02678.1"/>
    </source>
</evidence>
<organism evidence="1 3">
    <name type="scientific">Bacteriophage T5-like poul149</name>
    <dbReference type="NCBI Taxonomy" id="2024326"/>
    <lineage>
        <taxon>Viruses</taxon>
        <taxon>Duplodnaviria</taxon>
        <taxon>Heunggongvirae</taxon>
        <taxon>Uroviricota</taxon>
        <taxon>Caudoviricetes</taxon>
        <taxon>Demerecviridae</taxon>
        <taxon>Markadamsvirinae</taxon>
        <taxon>Epseptimavirus</taxon>
        <taxon>Epseptimavirus saus132</taxon>
    </lineage>
</organism>